<evidence type="ECO:0000313" key="5">
    <source>
        <dbReference type="EMBL" id="WFL78412.1"/>
    </source>
</evidence>
<reference evidence="5 6" key="1">
    <citation type="submission" date="2023-03" db="EMBL/GenBank/DDBJ databases">
        <title>Altererythrobacter sp. CAU 1644 isolated from sand.</title>
        <authorList>
            <person name="Kim W."/>
        </authorList>
    </citation>
    <scope>NUCLEOTIDE SEQUENCE [LARGE SCALE GENOMIC DNA]</scope>
    <source>
        <strain evidence="5 6">CAU 1644</strain>
    </source>
</reference>
<keyword evidence="6" id="KW-1185">Reference proteome</keyword>
<keyword evidence="1" id="KW-0805">Transcription regulation</keyword>
<sequence length="148" mass="16525">MSSQDPLAFRVLNEIGIIDQLAAHAMTQVLPRSMTMAQFGILNHFVRLKQEFSTPAKLASAFQVSRPTMSNTLARLERAGLVSISPDPEDGRGKRVAITEAGRAMREECVARLAQPLSDMQAQVPQELLDDLLPRLTRLREILDEMRN</sequence>
<dbReference type="InterPro" id="IPR036390">
    <property type="entry name" value="WH_DNA-bd_sf"/>
</dbReference>
<name>A0ABY8FUI8_9SPHN</name>
<dbReference type="Proteomes" id="UP001215827">
    <property type="component" value="Chromosome"/>
</dbReference>
<dbReference type="InterPro" id="IPR023187">
    <property type="entry name" value="Tscrpt_reg_MarR-type_CS"/>
</dbReference>
<gene>
    <name evidence="5" type="ORF">P7228_04930</name>
</gene>
<dbReference type="SMART" id="SM00347">
    <property type="entry name" value="HTH_MARR"/>
    <property type="match status" value="1"/>
</dbReference>
<accession>A0ABY8FUI8</accession>
<evidence type="ECO:0000313" key="6">
    <source>
        <dbReference type="Proteomes" id="UP001215827"/>
    </source>
</evidence>
<dbReference type="PROSITE" id="PS50995">
    <property type="entry name" value="HTH_MARR_2"/>
    <property type="match status" value="1"/>
</dbReference>
<dbReference type="PROSITE" id="PS01117">
    <property type="entry name" value="HTH_MARR_1"/>
    <property type="match status" value="1"/>
</dbReference>
<keyword evidence="3" id="KW-0804">Transcription</keyword>
<protein>
    <submittedName>
        <fullName evidence="5">MarR family transcriptional regulator</fullName>
    </submittedName>
</protein>
<dbReference type="InterPro" id="IPR036388">
    <property type="entry name" value="WH-like_DNA-bd_sf"/>
</dbReference>
<keyword evidence="2" id="KW-0238">DNA-binding</keyword>
<evidence type="ECO:0000256" key="3">
    <source>
        <dbReference type="ARBA" id="ARBA00023163"/>
    </source>
</evidence>
<evidence type="ECO:0000259" key="4">
    <source>
        <dbReference type="PROSITE" id="PS50995"/>
    </source>
</evidence>
<dbReference type="InterPro" id="IPR000835">
    <property type="entry name" value="HTH_MarR-typ"/>
</dbReference>
<dbReference type="EMBL" id="CP121106">
    <property type="protein sequence ID" value="WFL78412.1"/>
    <property type="molecule type" value="Genomic_DNA"/>
</dbReference>
<dbReference type="RefSeq" id="WP_278017102.1">
    <property type="nucleotide sequence ID" value="NZ_CP121106.1"/>
</dbReference>
<dbReference type="PANTHER" id="PTHR33164">
    <property type="entry name" value="TRANSCRIPTIONAL REGULATOR, MARR FAMILY"/>
    <property type="match status" value="1"/>
</dbReference>
<dbReference type="Gene3D" id="1.10.10.10">
    <property type="entry name" value="Winged helix-like DNA-binding domain superfamily/Winged helix DNA-binding domain"/>
    <property type="match status" value="1"/>
</dbReference>
<dbReference type="Pfam" id="PF12802">
    <property type="entry name" value="MarR_2"/>
    <property type="match status" value="1"/>
</dbReference>
<dbReference type="SUPFAM" id="SSF46785">
    <property type="entry name" value="Winged helix' DNA-binding domain"/>
    <property type="match status" value="1"/>
</dbReference>
<feature type="domain" description="HTH marR-type" evidence="4">
    <location>
        <begin position="1"/>
        <end position="148"/>
    </location>
</feature>
<evidence type="ECO:0000256" key="2">
    <source>
        <dbReference type="ARBA" id="ARBA00023125"/>
    </source>
</evidence>
<dbReference type="PRINTS" id="PR00598">
    <property type="entry name" value="HTHMARR"/>
</dbReference>
<dbReference type="PANTHER" id="PTHR33164:SF43">
    <property type="entry name" value="HTH-TYPE TRANSCRIPTIONAL REPRESSOR YETL"/>
    <property type="match status" value="1"/>
</dbReference>
<dbReference type="InterPro" id="IPR039422">
    <property type="entry name" value="MarR/SlyA-like"/>
</dbReference>
<organism evidence="5 6">
    <name type="scientific">Altererythrobacter arenosus</name>
    <dbReference type="NCBI Taxonomy" id="3032592"/>
    <lineage>
        <taxon>Bacteria</taxon>
        <taxon>Pseudomonadati</taxon>
        <taxon>Pseudomonadota</taxon>
        <taxon>Alphaproteobacteria</taxon>
        <taxon>Sphingomonadales</taxon>
        <taxon>Erythrobacteraceae</taxon>
        <taxon>Altererythrobacter</taxon>
    </lineage>
</organism>
<evidence type="ECO:0000256" key="1">
    <source>
        <dbReference type="ARBA" id="ARBA00023015"/>
    </source>
</evidence>
<proteinExistence type="predicted"/>